<dbReference type="Pfam" id="PF13377">
    <property type="entry name" value="Peripla_BP_3"/>
    <property type="match status" value="1"/>
</dbReference>
<evidence type="ECO:0000256" key="3">
    <source>
        <dbReference type="ARBA" id="ARBA00023163"/>
    </source>
</evidence>
<dbReference type="InterPro" id="IPR046335">
    <property type="entry name" value="LacI/GalR-like_sensor"/>
</dbReference>
<gene>
    <name evidence="5" type="ORF">LKD47_01480</name>
    <name evidence="6" type="ORF">OCV43_03865</name>
</gene>
<dbReference type="EMBL" id="JAOQKI010000004">
    <property type="protein sequence ID" value="MCU6716415.1"/>
    <property type="molecule type" value="Genomic_DNA"/>
</dbReference>
<dbReference type="CDD" id="cd01392">
    <property type="entry name" value="HTH_LacI"/>
    <property type="match status" value="1"/>
</dbReference>
<dbReference type="AlphaFoldDB" id="A0AAW4W8M1"/>
<dbReference type="PANTHER" id="PTHR30146:SF109">
    <property type="entry name" value="HTH-TYPE TRANSCRIPTIONAL REGULATOR GALS"/>
    <property type="match status" value="1"/>
</dbReference>
<dbReference type="GO" id="GO:0003700">
    <property type="term" value="F:DNA-binding transcription factor activity"/>
    <property type="evidence" value="ECO:0007669"/>
    <property type="project" value="TreeGrafter"/>
</dbReference>
<dbReference type="InterPro" id="IPR000843">
    <property type="entry name" value="HTH_LacI"/>
</dbReference>
<dbReference type="EMBL" id="JAJEQW010000001">
    <property type="protein sequence ID" value="MCC2240974.1"/>
    <property type="molecule type" value="Genomic_DNA"/>
</dbReference>
<keyword evidence="8" id="KW-1185">Reference proteome</keyword>
<sequence>MTIKDIAKESGYSVSTVSRVLNNRDDVSPEAEKKIRRIVAEHNFVPNGNAKHLKQIASKTICVLIKGTSNMVFSGIAEEIQTIVNKTSYTLNMIYLDEEENEVEQAIIQCRERKPLGILFLGGNPAFFREKFHEVKVPSVLVSTAGKDLGFPNLSSVATDDVEAAKCAMNYLVNQGHVHIGVIGGNLSSSYVSEQRYIGCEKCFGEKGRIFDYDKYFVKARFDFGSAYRATEKLLEKAKDMTAIFAMSDVMAIGAIRAIRDRGLLVPDDISVVGFDGIPMADYYNPKLTTVRQRYQTMAQRSLEILFRTIDLKTKAVHEIIPFELALGESVREIGK</sequence>
<dbReference type="Gene3D" id="3.40.50.2300">
    <property type="match status" value="2"/>
</dbReference>
<protein>
    <submittedName>
        <fullName evidence="5">LacI family transcriptional regulator</fullName>
    </submittedName>
</protein>
<dbReference type="InterPro" id="IPR010982">
    <property type="entry name" value="Lambda_DNA-bd_dom_sf"/>
</dbReference>
<dbReference type="Proteomes" id="UP001209666">
    <property type="component" value="Unassembled WGS sequence"/>
</dbReference>
<name>A0AAW4W8M1_9FIRM</name>
<dbReference type="GO" id="GO:0000976">
    <property type="term" value="F:transcription cis-regulatory region binding"/>
    <property type="evidence" value="ECO:0007669"/>
    <property type="project" value="TreeGrafter"/>
</dbReference>
<reference evidence="6" key="3">
    <citation type="submission" date="2022-09" db="EMBL/GenBank/DDBJ databases">
        <authorList>
            <person name="Hitch T.C.A."/>
        </authorList>
    </citation>
    <scope>NUCLEOTIDE SEQUENCE</scope>
    <source>
        <strain evidence="6">Sanger_19</strain>
    </source>
</reference>
<dbReference type="PANTHER" id="PTHR30146">
    <property type="entry name" value="LACI-RELATED TRANSCRIPTIONAL REPRESSOR"/>
    <property type="match status" value="1"/>
</dbReference>
<reference evidence="5" key="2">
    <citation type="submission" date="2021-10" db="EMBL/GenBank/DDBJ databases">
        <title>Anaerobic single-cell dispensing facilitates the cultivation of human gut bacteria.</title>
        <authorList>
            <person name="Afrizal A."/>
        </authorList>
    </citation>
    <scope>NUCLEOTIDE SEQUENCE</scope>
    <source>
        <strain evidence="5">CLA-AA-H204</strain>
    </source>
</reference>
<dbReference type="Proteomes" id="UP001198893">
    <property type="component" value="Unassembled WGS sequence"/>
</dbReference>
<evidence type="ECO:0000259" key="4">
    <source>
        <dbReference type="PROSITE" id="PS50932"/>
    </source>
</evidence>
<dbReference type="InterPro" id="IPR028082">
    <property type="entry name" value="Peripla_BP_I"/>
</dbReference>
<dbReference type="RefSeq" id="WP_022242591.1">
    <property type="nucleotide sequence ID" value="NZ_JAJEQW010000001.1"/>
</dbReference>
<keyword evidence="1" id="KW-0805">Transcription regulation</keyword>
<dbReference type="Gene3D" id="1.10.260.40">
    <property type="entry name" value="lambda repressor-like DNA-binding domains"/>
    <property type="match status" value="1"/>
</dbReference>
<accession>A0AAW4W8M1</accession>
<dbReference type="CDD" id="cd06267">
    <property type="entry name" value="PBP1_LacI_sugar_binding-like"/>
    <property type="match status" value="1"/>
</dbReference>
<proteinExistence type="predicted"/>
<evidence type="ECO:0000313" key="8">
    <source>
        <dbReference type="Proteomes" id="UP001209666"/>
    </source>
</evidence>
<dbReference type="SUPFAM" id="SSF53822">
    <property type="entry name" value="Periplasmic binding protein-like I"/>
    <property type="match status" value="1"/>
</dbReference>
<keyword evidence="2" id="KW-0238">DNA-binding</keyword>
<dbReference type="SUPFAM" id="SSF47413">
    <property type="entry name" value="lambda repressor-like DNA-binding domains"/>
    <property type="match status" value="1"/>
</dbReference>
<evidence type="ECO:0000256" key="1">
    <source>
        <dbReference type="ARBA" id="ARBA00023015"/>
    </source>
</evidence>
<evidence type="ECO:0000256" key="2">
    <source>
        <dbReference type="ARBA" id="ARBA00023125"/>
    </source>
</evidence>
<evidence type="ECO:0000313" key="6">
    <source>
        <dbReference type="EMBL" id="MCU6716415.1"/>
    </source>
</evidence>
<organism evidence="5 7">
    <name type="scientific">Roseburia amylophila</name>
    <dbReference type="NCBI Taxonomy" id="2981794"/>
    <lineage>
        <taxon>Bacteria</taxon>
        <taxon>Bacillati</taxon>
        <taxon>Bacillota</taxon>
        <taxon>Clostridia</taxon>
        <taxon>Lachnospirales</taxon>
        <taxon>Lachnospiraceae</taxon>
        <taxon>Roseburia</taxon>
    </lineage>
</organism>
<feature type="domain" description="HTH lacI-type" evidence="4">
    <location>
        <begin position="1"/>
        <end position="55"/>
    </location>
</feature>
<dbReference type="SMART" id="SM00354">
    <property type="entry name" value="HTH_LACI"/>
    <property type="match status" value="1"/>
</dbReference>
<comment type="caution">
    <text evidence="5">The sequence shown here is derived from an EMBL/GenBank/DDBJ whole genome shotgun (WGS) entry which is preliminary data.</text>
</comment>
<evidence type="ECO:0000313" key="7">
    <source>
        <dbReference type="Proteomes" id="UP001198893"/>
    </source>
</evidence>
<dbReference type="PROSITE" id="PS50932">
    <property type="entry name" value="HTH_LACI_2"/>
    <property type="match status" value="1"/>
</dbReference>
<keyword evidence="3" id="KW-0804">Transcription</keyword>
<evidence type="ECO:0000313" key="5">
    <source>
        <dbReference type="EMBL" id="MCC2240974.1"/>
    </source>
</evidence>
<reference evidence="6 8" key="1">
    <citation type="journal article" date="2021" name="ISME Commun">
        <title>Automated analysis of genomic sequences facilitates high-throughput and comprehensive description of bacteria.</title>
        <authorList>
            <person name="Hitch T.C.A."/>
        </authorList>
    </citation>
    <scope>NUCLEOTIDE SEQUENCE [LARGE SCALE GENOMIC DNA]</scope>
    <source>
        <strain evidence="6 8">Sanger_19</strain>
    </source>
</reference>
<dbReference type="Pfam" id="PF00356">
    <property type="entry name" value="LacI"/>
    <property type="match status" value="1"/>
</dbReference>